<sequence>MHSMPPQDTRFARRIPTHSSPCSVRRNTIESPATSFFWFTNVLHPVVSKCRRGVPR</sequence>
<accession>A0A0A9DZ91</accession>
<evidence type="ECO:0000256" key="1">
    <source>
        <dbReference type="SAM" id="MobiDB-lite"/>
    </source>
</evidence>
<reference evidence="2" key="1">
    <citation type="submission" date="2014-09" db="EMBL/GenBank/DDBJ databases">
        <authorList>
            <person name="Magalhaes I.L.F."/>
            <person name="Oliveira U."/>
            <person name="Santos F.R."/>
            <person name="Vidigal T.H.D.A."/>
            <person name="Brescovit A.D."/>
            <person name="Santos A.J."/>
        </authorList>
    </citation>
    <scope>NUCLEOTIDE SEQUENCE</scope>
    <source>
        <tissue evidence="2">Shoot tissue taken approximately 20 cm above the soil surface</tissue>
    </source>
</reference>
<dbReference type="EMBL" id="GBRH01205867">
    <property type="protein sequence ID" value="JAD92028.1"/>
    <property type="molecule type" value="Transcribed_RNA"/>
</dbReference>
<organism evidence="2">
    <name type="scientific">Arundo donax</name>
    <name type="common">Giant reed</name>
    <name type="synonym">Donax arundinaceus</name>
    <dbReference type="NCBI Taxonomy" id="35708"/>
    <lineage>
        <taxon>Eukaryota</taxon>
        <taxon>Viridiplantae</taxon>
        <taxon>Streptophyta</taxon>
        <taxon>Embryophyta</taxon>
        <taxon>Tracheophyta</taxon>
        <taxon>Spermatophyta</taxon>
        <taxon>Magnoliopsida</taxon>
        <taxon>Liliopsida</taxon>
        <taxon>Poales</taxon>
        <taxon>Poaceae</taxon>
        <taxon>PACMAD clade</taxon>
        <taxon>Arundinoideae</taxon>
        <taxon>Arundineae</taxon>
        <taxon>Arundo</taxon>
    </lineage>
</organism>
<proteinExistence type="predicted"/>
<feature type="region of interest" description="Disordered" evidence="1">
    <location>
        <begin position="1"/>
        <end position="25"/>
    </location>
</feature>
<reference evidence="2" key="2">
    <citation type="journal article" date="2015" name="Data Brief">
        <title>Shoot transcriptome of the giant reed, Arundo donax.</title>
        <authorList>
            <person name="Barrero R.A."/>
            <person name="Guerrero F.D."/>
            <person name="Moolhuijzen P."/>
            <person name="Goolsby J.A."/>
            <person name="Tidwell J."/>
            <person name="Bellgard S.E."/>
            <person name="Bellgard M.I."/>
        </authorList>
    </citation>
    <scope>NUCLEOTIDE SEQUENCE</scope>
    <source>
        <tissue evidence="2">Shoot tissue taken approximately 20 cm above the soil surface</tissue>
    </source>
</reference>
<name>A0A0A9DZ91_ARUDO</name>
<dbReference type="AlphaFoldDB" id="A0A0A9DZ91"/>
<evidence type="ECO:0000313" key="2">
    <source>
        <dbReference type="EMBL" id="JAD92028.1"/>
    </source>
</evidence>
<protein>
    <submittedName>
        <fullName evidence="2">Uncharacterized protein</fullName>
    </submittedName>
</protein>